<dbReference type="Pfam" id="PF13629">
    <property type="entry name" value="T2SS-T3SS_pil_N"/>
    <property type="match status" value="1"/>
</dbReference>
<feature type="domain" description="Type II/III secretion system secretin-like" evidence="2">
    <location>
        <begin position="265"/>
        <end position="436"/>
    </location>
</feature>
<organism evidence="4 5">
    <name type="scientific">Methylocystis heyeri</name>
    <dbReference type="NCBI Taxonomy" id="391905"/>
    <lineage>
        <taxon>Bacteria</taxon>
        <taxon>Pseudomonadati</taxon>
        <taxon>Pseudomonadota</taxon>
        <taxon>Alphaproteobacteria</taxon>
        <taxon>Hyphomicrobiales</taxon>
        <taxon>Methylocystaceae</taxon>
        <taxon>Methylocystis</taxon>
    </lineage>
</organism>
<evidence type="ECO:0000259" key="2">
    <source>
        <dbReference type="Pfam" id="PF00263"/>
    </source>
</evidence>
<feature type="domain" description="Pilus formation protein N-terminal" evidence="3">
    <location>
        <begin position="43"/>
        <end position="111"/>
    </location>
</feature>
<reference evidence="4 5" key="1">
    <citation type="submission" date="2019-11" db="EMBL/GenBank/DDBJ databases">
        <title>The genome sequence of Methylocystis heyeri.</title>
        <authorList>
            <person name="Oshkin I.Y."/>
            <person name="Miroshnikov K."/>
            <person name="Dedysh S.N."/>
        </authorList>
    </citation>
    <scope>NUCLEOTIDE SEQUENCE [LARGE SCALE GENOMIC DNA]</scope>
    <source>
        <strain evidence="4 5">H2</strain>
    </source>
</reference>
<dbReference type="PANTHER" id="PTHR30332:SF17">
    <property type="entry name" value="TYPE IV PILIATION SYSTEM PROTEIN DR_0774-RELATED"/>
    <property type="match status" value="1"/>
</dbReference>
<evidence type="ECO:0000313" key="5">
    <source>
        <dbReference type="Proteomes" id="UP000309061"/>
    </source>
</evidence>
<accession>A0A6B8KEX2</accession>
<dbReference type="InterPro" id="IPR032789">
    <property type="entry name" value="T2SS-T3SS_pil_N"/>
</dbReference>
<proteinExistence type="inferred from homology"/>
<evidence type="ECO:0000259" key="3">
    <source>
        <dbReference type="Pfam" id="PF13629"/>
    </source>
</evidence>
<protein>
    <submittedName>
        <fullName evidence="4">Secretin</fullName>
    </submittedName>
</protein>
<evidence type="ECO:0000313" key="4">
    <source>
        <dbReference type="EMBL" id="QGM46172.1"/>
    </source>
</evidence>
<dbReference type="InterPro" id="IPR001775">
    <property type="entry name" value="GspD/PilQ"/>
</dbReference>
<dbReference type="KEGG" id="mhey:H2LOC_010955"/>
<dbReference type="PRINTS" id="PR00811">
    <property type="entry name" value="BCTERIALGSPD"/>
</dbReference>
<dbReference type="RefSeq" id="WP_136496427.1">
    <property type="nucleotide sequence ID" value="NZ_CP046052.1"/>
</dbReference>
<dbReference type="AlphaFoldDB" id="A0A6B8KEX2"/>
<keyword evidence="5" id="KW-1185">Reference proteome</keyword>
<dbReference type="InterPro" id="IPR004846">
    <property type="entry name" value="T2SS/T3SS_dom"/>
</dbReference>
<dbReference type="GO" id="GO:0015627">
    <property type="term" value="C:type II protein secretion system complex"/>
    <property type="evidence" value="ECO:0007669"/>
    <property type="project" value="TreeGrafter"/>
</dbReference>
<dbReference type="GO" id="GO:0009306">
    <property type="term" value="P:protein secretion"/>
    <property type="evidence" value="ECO:0007669"/>
    <property type="project" value="InterPro"/>
</dbReference>
<dbReference type="InterPro" id="IPR050810">
    <property type="entry name" value="Bact_Secretion_Sys_Channel"/>
</dbReference>
<dbReference type="Proteomes" id="UP000309061">
    <property type="component" value="Chromosome"/>
</dbReference>
<evidence type="ECO:0000256" key="1">
    <source>
        <dbReference type="RuleBase" id="RU004003"/>
    </source>
</evidence>
<comment type="similarity">
    <text evidence="1">Belongs to the bacterial secretin family.</text>
</comment>
<dbReference type="PANTHER" id="PTHR30332">
    <property type="entry name" value="PROBABLE GENERAL SECRETION PATHWAY PROTEIN D"/>
    <property type="match status" value="1"/>
</dbReference>
<gene>
    <name evidence="4" type="ORF">H2LOC_010955</name>
</gene>
<dbReference type="Pfam" id="PF00263">
    <property type="entry name" value="Secretin"/>
    <property type="match status" value="1"/>
</dbReference>
<dbReference type="OrthoDB" id="9775455at2"/>
<dbReference type="EMBL" id="CP046052">
    <property type="protein sequence ID" value="QGM46172.1"/>
    <property type="molecule type" value="Genomic_DNA"/>
</dbReference>
<sequence>MSRLRHRLMGAVMAASVGAPYVITPVLAQALESHRNDSVTVSRNISMGVGKSLVVDLPRDAAEIVVGNPGVANAVVRTPRKLFIMGAGQGQTTVFALDSQGRQFANFEISIGRDVGDLGPLLKAALPKSEITTRTVNDTIILTGWVSSPGDAQRAVDIAKGFASQVAAAGASGQVTSIGAGGAPIINALQIRGEDQVMLKVTVAEVSRTVLKQLGVSAGANGEAFLSGSWGTFTNHNPFAINAVLSQSAFSFTGPNGTSHTLQAFERYNVARVLAEPSVSAVSGENAKVVVGGEIAVPAQGSCIAGNTPGATTVCTPGITFKPYGVTLAFTPVVQAEGRIQIHLNTEVTEVDYSSTQTYLGVSVPGFKTRKNETTVELPSGGSMATAGLLTHASGQAINGIPGLINLPVLGALFRSRDYQRNESELLVVVTPYIIKSVSSHEVVRPDDHFNDASDPQAWLLGRVNRIYATRNNPQLNQNYKGRIGFIHD</sequence>
<name>A0A6B8KEX2_9HYPH</name>